<dbReference type="SUPFAM" id="SSF48403">
    <property type="entry name" value="Ankyrin repeat"/>
    <property type="match status" value="1"/>
</dbReference>
<proteinExistence type="predicted"/>
<dbReference type="EMBL" id="CAADRA010000452">
    <property type="protein sequence ID" value="VFT80188.1"/>
    <property type="molecule type" value="Genomic_DNA"/>
</dbReference>
<evidence type="ECO:0000313" key="3">
    <source>
        <dbReference type="Proteomes" id="UP000332933"/>
    </source>
</evidence>
<gene>
    <name evidence="2" type="primary">Aste57867_3007</name>
    <name evidence="1" type="ORF">As57867_002998</name>
    <name evidence="2" type="ORF">ASTE57867_3007</name>
</gene>
<reference evidence="1" key="2">
    <citation type="submission" date="2019-06" db="EMBL/GenBank/DDBJ databases">
        <title>Genomics analysis of Aphanomyces spp. identifies a new class of oomycete effector associated with host adaptation.</title>
        <authorList>
            <person name="Gaulin E."/>
        </authorList>
    </citation>
    <scope>NUCLEOTIDE SEQUENCE</scope>
    <source>
        <strain evidence="1">CBS 578.67</strain>
    </source>
</reference>
<protein>
    <submittedName>
        <fullName evidence="2">Aste57867_3007 protein</fullName>
    </submittedName>
</protein>
<evidence type="ECO:0000313" key="2">
    <source>
        <dbReference type="EMBL" id="VFT80188.1"/>
    </source>
</evidence>
<dbReference type="OrthoDB" id="88342at2759"/>
<dbReference type="InterPro" id="IPR036770">
    <property type="entry name" value="Ankyrin_rpt-contain_sf"/>
</dbReference>
<organism evidence="2 3">
    <name type="scientific">Aphanomyces stellatus</name>
    <dbReference type="NCBI Taxonomy" id="120398"/>
    <lineage>
        <taxon>Eukaryota</taxon>
        <taxon>Sar</taxon>
        <taxon>Stramenopiles</taxon>
        <taxon>Oomycota</taxon>
        <taxon>Saprolegniomycetes</taxon>
        <taxon>Saprolegniales</taxon>
        <taxon>Verrucalvaceae</taxon>
        <taxon>Aphanomyces</taxon>
    </lineage>
</organism>
<dbReference type="EMBL" id="VJMH01000452">
    <property type="protein sequence ID" value="KAF0716147.1"/>
    <property type="molecule type" value="Genomic_DNA"/>
</dbReference>
<reference evidence="2 3" key="1">
    <citation type="submission" date="2019-03" db="EMBL/GenBank/DDBJ databases">
        <authorList>
            <person name="Gaulin E."/>
            <person name="Dumas B."/>
        </authorList>
    </citation>
    <scope>NUCLEOTIDE SEQUENCE [LARGE SCALE GENOMIC DNA]</scope>
    <source>
        <strain evidence="2">CBS 568.67</strain>
    </source>
</reference>
<keyword evidence="3" id="KW-1185">Reference proteome</keyword>
<dbReference type="Proteomes" id="UP000332933">
    <property type="component" value="Unassembled WGS sequence"/>
</dbReference>
<accession>A0A485KCK4</accession>
<evidence type="ECO:0000313" key="1">
    <source>
        <dbReference type="EMBL" id="KAF0716147.1"/>
    </source>
</evidence>
<sequence length="199" mass="21932">MNQSQCGLNTTTLGLIWNAAVVALLTPNVLRLVCGFQSGMYYDMRAFRKLPAACEFPRDAATVDAVLTPWLDRHGLDRLPVLLTCVAKMYTPVVEYAVHFDRLDVFESLTEMGRRRSCDASANLLVLAATQGHVAMCAHLVACGYVVRLVDAANAAALRGHVQVLALLVHESMAWVLKETLENTVWGDQVDLLVWLCDT</sequence>
<name>A0A485KCK4_9STRA</name>
<dbReference type="AlphaFoldDB" id="A0A485KCK4"/>